<reference evidence="2 3" key="1">
    <citation type="journal article" date="2020" name="IScience">
        <title>Genome Sequencing of the Endangered Kingdonia uniflora (Circaeasteraceae, Ranunculales) Reveals Potential Mechanisms of Evolutionary Specialization.</title>
        <authorList>
            <person name="Sun Y."/>
            <person name="Deng T."/>
            <person name="Zhang A."/>
            <person name="Moore M.J."/>
            <person name="Landis J.B."/>
            <person name="Lin N."/>
            <person name="Zhang H."/>
            <person name="Zhang X."/>
            <person name="Huang J."/>
            <person name="Zhang X."/>
            <person name="Sun H."/>
            <person name="Wang H."/>
        </authorList>
    </citation>
    <scope>NUCLEOTIDE SEQUENCE [LARGE SCALE GENOMIC DNA]</scope>
    <source>
        <strain evidence="2">TB1705</strain>
        <tissue evidence="2">Leaf</tissue>
    </source>
</reference>
<organism evidence="2 3">
    <name type="scientific">Kingdonia uniflora</name>
    <dbReference type="NCBI Taxonomy" id="39325"/>
    <lineage>
        <taxon>Eukaryota</taxon>
        <taxon>Viridiplantae</taxon>
        <taxon>Streptophyta</taxon>
        <taxon>Embryophyta</taxon>
        <taxon>Tracheophyta</taxon>
        <taxon>Spermatophyta</taxon>
        <taxon>Magnoliopsida</taxon>
        <taxon>Ranunculales</taxon>
        <taxon>Circaeasteraceae</taxon>
        <taxon>Kingdonia</taxon>
    </lineage>
</organism>
<protein>
    <submittedName>
        <fullName evidence="2">Uncharacterized protein</fullName>
    </submittedName>
</protein>
<sequence length="154" mass="17208">MGHERRNGSSRKDGEGTSRRRAFSQHPNAILRAEIDYIRSQTFRLRMETAQIQLENKRMTNVLQHFICPACTTSAVEEQNLIMENAELRKELERVSPIGSSFTQHQPSTSLDFCAHDVIPGETSTNEEAVSNPNVENVNVGEESVATASDHIIG</sequence>
<gene>
    <name evidence="2" type="ORF">GIB67_005215</name>
</gene>
<feature type="compositionally biased region" description="Basic and acidic residues" evidence="1">
    <location>
        <begin position="1"/>
        <end position="18"/>
    </location>
</feature>
<comment type="caution">
    <text evidence="2">The sequence shown here is derived from an EMBL/GenBank/DDBJ whole genome shotgun (WGS) entry which is preliminary data.</text>
</comment>
<dbReference type="AlphaFoldDB" id="A0A7J7NNC8"/>
<proteinExistence type="predicted"/>
<keyword evidence="3" id="KW-1185">Reference proteome</keyword>
<feature type="region of interest" description="Disordered" evidence="1">
    <location>
        <begin position="1"/>
        <end position="25"/>
    </location>
</feature>
<evidence type="ECO:0000313" key="2">
    <source>
        <dbReference type="EMBL" id="KAF6168603.1"/>
    </source>
</evidence>
<dbReference type="EMBL" id="JACGCM010000692">
    <property type="protein sequence ID" value="KAF6168603.1"/>
    <property type="molecule type" value="Genomic_DNA"/>
</dbReference>
<accession>A0A7J7NNC8</accession>
<name>A0A7J7NNC8_9MAGN</name>
<evidence type="ECO:0000313" key="3">
    <source>
        <dbReference type="Proteomes" id="UP000541444"/>
    </source>
</evidence>
<dbReference type="Proteomes" id="UP000541444">
    <property type="component" value="Unassembled WGS sequence"/>
</dbReference>
<evidence type="ECO:0000256" key="1">
    <source>
        <dbReference type="SAM" id="MobiDB-lite"/>
    </source>
</evidence>